<dbReference type="PANTHER" id="PTHR31814:SF2">
    <property type="entry name" value="PHOSPHOMEVALONATE KINASE"/>
    <property type="match status" value="1"/>
</dbReference>
<dbReference type="EC" id="2.7.4.2" evidence="3 13"/>
<dbReference type="InterPro" id="IPR006204">
    <property type="entry name" value="GHMP_kinase_N_dom"/>
</dbReference>
<evidence type="ECO:0000256" key="11">
    <source>
        <dbReference type="ARBA" id="ARBA00023221"/>
    </source>
</evidence>
<feature type="domain" description="GHMP kinase C-terminal" evidence="15">
    <location>
        <begin position="367"/>
        <end position="421"/>
    </location>
</feature>
<feature type="domain" description="GHMP kinase N-terminal" evidence="14">
    <location>
        <begin position="156"/>
        <end position="220"/>
    </location>
</feature>
<keyword evidence="5 13" id="KW-0808">Transferase</keyword>
<evidence type="ECO:0000256" key="5">
    <source>
        <dbReference type="ARBA" id="ARBA00022679"/>
    </source>
</evidence>
<evidence type="ECO:0000256" key="10">
    <source>
        <dbReference type="ARBA" id="ARBA00023098"/>
    </source>
</evidence>
<dbReference type="GO" id="GO:0019287">
    <property type="term" value="P:isopentenyl diphosphate biosynthetic process, mevalonate pathway"/>
    <property type="evidence" value="ECO:0007669"/>
    <property type="project" value="UniProtKB-UniRule"/>
</dbReference>
<evidence type="ECO:0000256" key="7">
    <source>
        <dbReference type="ARBA" id="ARBA00022777"/>
    </source>
</evidence>
<dbReference type="Gene3D" id="3.30.230.10">
    <property type="match status" value="1"/>
</dbReference>
<protein>
    <recommendedName>
        <fullName evidence="3 13">Phosphomevalonate kinase</fullName>
        <ecNumber evidence="3 13">2.7.4.2</ecNumber>
    </recommendedName>
</protein>
<comment type="pathway">
    <text evidence="1 13">Isoprenoid biosynthesis; isopentenyl diphosphate biosynthesis via mevalonate pathway; isopentenyl diphosphate from (R)-mevalonate: step 2/3.</text>
</comment>
<dbReference type="InterPro" id="IPR016005">
    <property type="entry name" value="Erg8"/>
</dbReference>
<proteinExistence type="inferred from homology"/>
<evidence type="ECO:0000259" key="14">
    <source>
        <dbReference type="Pfam" id="PF00288"/>
    </source>
</evidence>
<organism evidence="16 17">
    <name type="scientific">Paramarasmius palmivorus</name>
    <dbReference type="NCBI Taxonomy" id="297713"/>
    <lineage>
        <taxon>Eukaryota</taxon>
        <taxon>Fungi</taxon>
        <taxon>Dikarya</taxon>
        <taxon>Basidiomycota</taxon>
        <taxon>Agaricomycotina</taxon>
        <taxon>Agaricomycetes</taxon>
        <taxon>Agaricomycetidae</taxon>
        <taxon>Agaricales</taxon>
        <taxon>Marasmiineae</taxon>
        <taxon>Marasmiaceae</taxon>
        <taxon>Paramarasmius</taxon>
    </lineage>
</organism>
<keyword evidence="10 13" id="KW-0443">Lipid metabolism</keyword>
<comment type="caution">
    <text evidence="16">The sequence shown here is derived from an EMBL/GenBank/DDBJ whole genome shotgun (WGS) entry which is preliminary data.</text>
</comment>
<dbReference type="EMBL" id="JAYKXP010000019">
    <property type="protein sequence ID" value="KAK7047564.1"/>
    <property type="molecule type" value="Genomic_DNA"/>
</dbReference>
<name>A0AAW0D8Q1_9AGAR</name>
<dbReference type="PIRSF" id="PIRSF017288">
    <property type="entry name" value="PMK_GHMP_euk"/>
    <property type="match status" value="1"/>
</dbReference>
<evidence type="ECO:0000313" key="17">
    <source>
        <dbReference type="Proteomes" id="UP001383192"/>
    </source>
</evidence>
<keyword evidence="8" id="KW-0067">ATP-binding</keyword>
<evidence type="ECO:0000259" key="15">
    <source>
        <dbReference type="Pfam" id="PF08544"/>
    </source>
</evidence>
<dbReference type="GO" id="GO:0005524">
    <property type="term" value="F:ATP binding"/>
    <property type="evidence" value="ECO:0007669"/>
    <property type="project" value="UniProtKB-UniRule"/>
</dbReference>
<dbReference type="GO" id="GO:0010142">
    <property type="term" value="P:farnesyl diphosphate biosynthetic process, mevalonate pathway"/>
    <property type="evidence" value="ECO:0007669"/>
    <property type="project" value="TreeGrafter"/>
</dbReference>
<dbReference type="PANTHER" id="PTHR31814">
    <property type="match status" value="1"/>
</dbReference>
<keyword evidence="11 13" id="KW-0753">Steroid metabolism</keyword>
<evidence type="ECO:0000256" key="6">
    <source>
        <dbReference type="ARBA" id="ARBA00022741"/>
    </source>
</evidence>
<comment type="similarity">
    <text evidence="2 13">Belongs to the GHMP kinase family. Mevalonate kinase subfamily.</text>
</comment>
<keyword evidence="7 13" id="KW-0418">Kinase</keyword>
<dbReference type="Proteomes" id="UP001383192">
    <property type="component" value="Unassembled WGS sequence"/>
</dbReference>
<dbReference type="AlphaFoldDB" id="A0AAW0D8Q1"/>
<evidence type="ECO:0000256" key="8">
    <source>
        <dbReference type="ARBA" id="ARBA00022840"/>
    </source>
</evidence>
<accession>A0AAW0D8Q1</accession>
<dbReference type="GO" id="GO:0004631">
    <property type="term" value="F:phosphomevalonate kinase activity"/>
    <property type="evidence" value="ECO:0007669"/>
    <property type="project" value="UniProtKB-UniRule"/>
</dbReference>
<gene>
    <name evidence="16" type="primary">ERG8_3</name>
    <name evidence="16" type="ORF">VNI00_006332</name>
</gene>
<evidence type="ECO:0000256" key="9">
    <source>
        <dbReference type="ARBA" id="ARBA00022955"/>
    </source>
</evidence>
<dbReference type="Pfam" id="PF00288">
    <property type="entry name" value="GHMP_kinases_N"/>
    <property type="match status" value="1"/>
</dbReference>
<evidence type="ECO:0000256" key="12">
    <source>
        <dbReference type="ARBA" id="ARBA00029326"/>
    </source>
</evidence>
<evidence type="ECO:0000256" key="4">
    <source>
        <dbReference type="ARBA" id="ARBA00022516"/>
    </source>
</evidence>
<dbReference type="InterPro" id="IPR014721">
    <property type="entry name" value="Ribsml_uS5_D2-typ_fold_subgr"/>
</dbReference>
<keyword evidence="9 13" id="KW-0752">Steroid biosynthesis</keyword>
<evidence type="ECO:0000256" key="2">
    <source>
        <dbReference type="ARBA" id="ARBA00006495"/>
    </source>
</evidence>
<keyword evidence="6" id="KW-0547">Nucleotide-binding</keyword>
<keyword evidence="4 13" id="KW-0444">Lipid biosynthesis</keyword>
<dbReference type="InterPro" id="IPR035102">
    <property type="entry name" value="Phosphomevalonate_kinase"/>
</dbReference>
<dbReference type="InterPro" id="IPR020568">
    <property type="entry name" value="Ribosomal_Su5_D2-typ_SF"/>
</dbReference>
<dbReference type="InterPro" id="IPR013750">
    <property type="entry name" value="GHMP_kinase_C_dom"/>
</dbReference>
<dbReference type="GO" id="GO:0005777">
    <property type="term" value="C:peroxisome"/>
    <property type="evidence" value="ECO:0007669"/>
    <property type="project" value="TreeGrafter"/>
</dbReference>
<dbReference type="GO" id="GO:0006696">
    <property type="term" value="P:ergosterol biosynthetic process"/>
    <property type="evidence" value="ECO:0007669"/>
    <property type="project" value="TreeGrafter"/>
</dbReference>
<dbReference type="Pfam" id="PF08544">
    <property type="entry name" value="GHMP_kinases_C"/>
    <property type="match status" value="1"/>
</dbReference>
<reference evidence="16 17" key="1">
    <citation type="submission" date="2024-01" db="EMBL/GenBank/DDBJ databases">
        <title>A draft genome for a cacao thread blight-causing isolate of Paramarasmius palmivorus.</title>
        <authorList>
            <person name="Baruah I.K."/>
            <person name="Bukari Y."/>
            <person name="Amoako-Attah I."/>
            <person name="Meinhardt L.W."/>
            <person name="Bailey B.A."/>
            <person name="Cohen S.P."/>
        </authorList>
    </citation>
    <scope>NUCLEOTIDE SEQUENCE [LARGE SCALE GENOMIC DNA]</scope>
    <source>
        <strain evidence="16 17">GH-12</strain>
    </source>
</reference>
<evidence type="ECO:0000256" key="1">
    <source>
        <dbReference type="ARBA" id="ARBA00005017"/>
    </source>
</evidence>
<sequence length="471" mass="50334">MSTIVSAPGKVLVAGGYLVLDPAYSGVVVSTSSRFYTVIRSQPSVPANTILVRSPQFDAAAWTYEIKENGDVEPAESNTSKNKFVHLALQNTLALASQIHNAPVKLEQGLDIAIVGDNDFYSQRAELERLKLPRTLSSLSSIRPFAPQGLPLSQVHKTGLGSSAALITSLVTGLLLHFHVIPSLDDESNRNLAHNTAQFIHCLAQGKVGSGFDVSAAVFGSHLYTRFEPGVLSGLMEGTQNASLATVLSPSNKSWNHKIQEFKLPPLTRIMLADVDAGSDTPSLVGKVLKWRKENPVEANDLWNAIDKKNMELASTLLRLSELYDTNSKAYKSAVEKLANAPAAQWSANASDEVTKTFVQAHEITEAIRALMRTMSTATSVPIEPAEQTRLLDACLGQKGVLGGGVPGAGGYDAIYLLVLDTPSVLQGVDNLWAGYEELGVSPLNAVESKGKGVRVEVLDAVKGLGEAIKA</sequence>
<comment type="catalytic activity">
    <reaction evidence="12">
        <text>(R)-5-phosphomevalonate + ATP = (R)-5-diphosphomevalonate + ADP</text>
        <dbReference type="Rhea" id="RHEA:16341"/>
        <dbReference type="ChEBI" id="CHEBI:30616"/>
        <dbReference type="ChEBI" id="CHEBI:57557"/>
        <dbReference type="ChEBI" id="CHEBI:58146"/>
        <dbReference type="ChEBI" id="CHEBI:456216"/>
        <dbReference type="EC" id="2.7.4.2"/>
    </reaction>
    <physiologicalReaction direction="left-to-right" evidence="12">
        <dbReference type="Rhea" id="RHEA:16342"/>
    </physiologicalReaction>
</comment>
<keyword evidence="17" id="KW-1185">Reference proteome</keyword>
<evidence type="ECO:0000256" key="13">
    <source>
        <dbReference type="PIRNR" id="PIRNR017288"/>
    </source>
</evidence>
<evidence type="ECO:0000256" key="3">
    <source>
        <dbReference type="ARBA" id="ARBA00012958"/>
    </source>
</evidence>
<evidence type="ECO:0000313" key="16">
    <source>
        <dbReference type="EMBL" id="KAK7047564.1"/>
    </source>
</evidence>
<dbReference type="SUPFAM" id="SSF54211">
    <property type="entry name" value="Ribosomal protein S5 domain 2-like"/>
    <property type="match status" value="1"/>
</dbReference>